<dbReference type="AlphaFoldDB" id="L1LDB0"/>
<dbReference type="GO" id="GO:0009240">
    <property type="term" value="P:isopentenyl diphosphate biosynthetic process"/>
    <property type="evidence" value="ECO:0007669"/>
    <property type="project" value="TreeGrafter"/>
</dbReference>
<evidence type="ECO:0000313" key="2">
    <source>
        <dbReference type="EMBL" id="EKX73163.1"/>
    </source>
</evidence>
<dbReference type="Pfam" id="PF00293">
    <property type="entry name" value="NUDIX"/>
    <property type="match status" value="1"/>
</dbReference>
<dbReference type="GO" id="GO:0004452">
    <property type="term" value="F:isopentenyl-diphosphate delta-isomerase activity"/>
    <property type="evidence" value="ECO:0007669"/>
    <property type="project" value="TreeGrafter"/>
</dbReference>
<keyword evidence="2" id="KW-0378">Hydrolase</keyword>
<dbReference type="GO" id="GO:0005737">
    <property type="term" value="C:cytoplasm"/>
    <property type="evidence" value="ECO:0007669"/>
    <property type="project" value="TreeGrafter"/>
</dbReference>
<organism evidence="2 3">
    <name type="scientific">Theileria equi strain WA</name>
    <dbReference type="NCBI Taxonomy" id="1537102"/>
    <lineage>
        <taxon>Eukaryota</taxon>
        <taxon>Sar</taxon>
        <taxon>Alveolata</taxon>
        <taxon>Apicomplexa</taxon>
        <taxon>Aconoidasida</taxon>
        <taxon>Piroplasmida</taxon>
        <taxon>Theileriidae</taxon>
        <taxon>Theileria</taxon>
    </lineage>
</organism>
<dbReference type="VEuPathDB" id="PiroplasmaDB:BEWA_052170"/>
<dbReference type="SUPFAM" id="SSF55811">
    <property type="entry name" value="Nudix"/>
    <property type="match status" value="1"/>
</dbReference>
<dbReference type="STRING" id="1537102.L1LDB0"/>
<dbReference type="InterPro" id="IPR015797">
    <property type="entry name" value="NUDIX_hydrolase-like_dom_sf"/>
</dbReference>
<dbReference type="PANTHER" id="PTHR10885">
    <property type="entry name" value="ISOPENTENYL-DIPHOSPHATE DELTA-ISOMERASE"/>
    <property type="match status" value="1"/>
</dbReference>
<sequence length="197" mass="22407">MIDKTKIESMPNSTEVICMVDKDNNEIGSCTRKEMRMYNEWHRTSATVVITGPEDPHLFYHIRDMSKEYCPGYLDISFGGVVTVGESYLDNAMREVHEECGLCLSEENLIEIGSFSVDGEFIRCHYKLYVALFNGTAEDLIPQKGEIMYIKKASLPELEELLKENKHTESCHKILESLKVFIASGKISQLQEAKVAK</sequence>
<keyword evidence="3" id="KW-1185">Reference proteome</keyword>
<dbReference type="Proteomes" id="UP000031512">
    <property type="component" value="Unassembled WGS sequence"/>
</dbReference>
<dbReference type="OrthoDB" id="510307at2759"/>
<evidence type="ECO:0000313" key="3">
    <source>
        <dbReference type="Proteomes" id="UP000031512"/>
    </source>
</evidence>
<dbReference type="EMBL" id="ACOU01000003">
    <property type="protein sequence ID" value="EKX73163.1"/>
    <property type="molecule type" value="Genomic_DNA"/>
</dbReference>
<dbReference type="KEGG" id="beq:BEWA_052170"/>
<dbReference type="PROSITE" id="PS51462">
    <property type="entry name" value="NUDIX"/>
    <property type="match status" value="1"/>
</dbReference>
<reference evidence="2 3" key="1">
    <citation type="journal article" date="2012" name="BMC Genomics">
        <title>Comparative genomic analysis and phylogenetic position of Theileria equi.</title>
        <authorList>
            <person name="Kappmeyer L.S."/>
            <person name="Thiagarajan M."/>
            <person name="Herndon D.R."/>
            <person name="Ramsay J.D."/>
            <person name="Caler E."/>
            <person name="Djikeng A."/>
            <person name="Gillespie J.J."/>
            <person name="Lau A.O."/>
            <person name="Roalson E.H."/>
            <person name="Silva J.C."/>
            <person name="Silva M.G."/>
            <person name="Suarez C.E."/>
            <person name="Ueti M.W."/>
            <person name="Nene V.M."/>
            <person name="Mealey R.H."/>
            <person name="Knowles D.P."/>
            <person name="Brayton K.A."/>
        </authorList>
    </citation>
    <scope>NUCLEOTIDE SEQUENCE [LARGE SCALE GENOMIC DNA]</scope>
    <source>
        <strain evidence="2 3">WA</strain>
    </source>
</reference>
<feature type="domain" description="Nudix hydrolase" evidence="1">
    <location>
        <begin position="40"/>
        <end position="175"/>
    </location>
</feature>
<dbReference type="RefSeq" id="XP_004832615.1">
    <property type="nucleotide sequence ID" value="XM_004832558.1"/>
</dbReference>
<name>L1LDB0_THEEQ</name>
<gene>
    <name evidence="2" type="ORF">BEWA_052170</name>
</gene>
<comment type="caution">
    <text evidence="2">The sequence shown here is derived from an EMBL/GenBank/DDBJ whole genome shotgun (WGS) entry which is preliminary data.</text>
</comment>
<dbReference type="GO" id="GO:0016787">
    <property type="term" value="F:hydrolase activity"/>
    <property type="evidence" value="ECO:0007669"/>
    <property type="project" value="UniProtKB-KW"/>
</dbReference>
<dbReference type="eggNOG" id="ENOG502RZMS">
    <property type="taxonomic scope" value="Eukaryota"/>
</dbReference>
<protein>
    <submittedName>
        <fullName evidence="2">Nucleoside diphosphate hydrolase</fullName>
    </submittedName>
</protein>
<dbReference type="PANTHER" id="PTHR10885:SF0">
    <property type="entry name" value="ISOPENTENYL-DIPHOSPHATE DELTA-ISOMERASE"/>
    <property type="match status" value="1"/>
</dbReference>
<accession>L1LDB0</accession>
<proteinExistence type="predicted"/>
<evidence type="ECO:0000259" key="1">
    <source>
        <dbReference type="PROSITE" id="PS51462"/>
    </source>
</evidence>
<dbReference type="Gene3D" id="3.90.79.10">
    <property type="entry name" value="Nucleoside Triphosphate Pyrophosphohydrolase"/>
    <property type="match status" value="1"/>
</dbReference>
<dbReference type="GeneID" id="15802770"/>
<dbReference type="InterPro" id="IPR000086">
    <property type="entry name" value="NUDIX_hydrolase_dom"/>
</dbReference>